<keyword evidence="2" id="KW-1185">Reference proteome</keyword>
<dbReference type="AlphaFoldDB" id="A0AA35SBM1"/>
<protein>
    <submittedName>
        <fullName evidence="1">Uncharacterized protein</fullName>
    </submittedName>
</protein>
<organism evidence="1 2">
    <name type="scientific">Geodia barretti</name>
    <name type="common">Barrett's horny sponge</name>
    <dbReference type="NCBI Taxonomy" id="519541"/>
    <lineage>
        <taxon>Eukaryota</taxon>
        <taxon>Metazoa</taxon>
        <taxon>Porifera</taxon>
        <taxon>Demospongiae</taxon>
        <taxon>Heteroscleromorpha</taxon>
        <taxon>Tetractinellida</taxon>
        <taxon>Astrophorina</taxon>
        <taxon>Geodiidae</taxon>
        <taxon>Geodia</taxon>
    </lineage>
</organism>
<name>A0AA35SBM1_GEOBA</name>
<proteinExistence type="predicted"/>
<evidence type="ECO:0000313" key="1">
    <source>
        <dbReference type="EMBL" id="CAI8025681.1"/>
    </source>
</evidence>
<comment type="caution">
    <text evidence="1">The sequence shown here is derived from an EMBL/GenBank/DDBJ whole genome shotgun (WGS) entry which is preliminary data.</text>
</comment>
<sequence length="70" mass="8015">SQLKLISTFVTVFPLQISNKYCLTSYLACFLESSLLLPGGLDCRCVCVRVRVRACVRACVRVWLYSRYEC</sequence>
<dbReference type="Proteomes" id="UP001174909">
    <property type="component" value="Unassembled WGS sequence"/>
</dbReference>
<reference evidence="1" key="1">
    <citation type="submission" date="2023-03" db="EMBL/GenBank/DDBJ databases">
        <authorList>
            <person name="Steffen K."/>
            <person name="Cardenas P."/>
        </authorList>
    </citation>
    <scope>NUCLEOTIDE SEQUENCE</scope>
</reference>
<feature type="non-terminal residue" evidence="1">
    <location>
        <position position="70"/>
    </location>
</feature>
<feature type="non-terminal residue" evidence="1">
    <location>
        <position position="1"/>
    </location>
</feature>
<accession>A0AA35SBM1</accession>
<gene>
    <name evidence="1" type="ORF">GBAR_LOCUS14810</name>
</gene>
<evidence type="ECO:0000313" key="2">
    <source>
        <dbReference type="Proteomes" id="UP001174909"/>
    </source>
</evidence>
<dbReference type="EMBL" id="CASHTH010002176">
    <property type="protein sequence ID" value="CAI8025681.1"/>
    <property type="molecule type" value="Genomic_DNA"/>
</dbReference>